<feature type="region of interest" description="Disordered" evidence="1">
    <location>
        <begin position="176"/>
        <end position="269"/>
    </location>
</feature>
<keyword evidence="3" id="KW-0732">Signal</keyword>
<dbReference type="EMBL" id="JAVFKY010000001">
    <property type="protein sequence ID" value="KAK5584613.1"/>
    <property type="molecule type" value="Genomic_DNA"/>
</dbReference>
<protein>
    <submittedName>
        <fullName evidence="4">Uncharacterized protein</fullName>
    </submittedName>
</protein>
<keyword evidence="5" id="KW-1185">Reference proteome</keyword>
<evidence type="ECO:0000313" key="5">
    <source>
        <dbReference type="Proteomes" id="UP001344447"/>
    </source>
</evidence>
<organism evidence="4 5">
    <name type="scientific">Dictyostelium firmibasis</name>
    <dbReference type="NCBI Taxonomy" id="79012"/>
    <lineage>
        <taxon>Eukaryota</taxon>
        <taxon>Amoebozoa</taxon>
        <taxon>Evosea</taxon>
        <taxon>Eumycetozoa</taxon>
        <taxon>Dictyostelia</taxon>
        <taxon>Dictyosteliales</taxon>
        <taxon>Dictyosteliaceae</taxon>
        <taxon>Dictyostelium</taxon>
    </lineage>
</organism>
<sequence length="291" mass="30211">MTLKKIFSIFTIIVILFSFCNVAFSDDDEKYNFKGTFGTKTLTISKTNSITGSADVTIARVDGAYKFSYNISLAGIDGTDIFSTRILGPSAPNADNGQLKLTLAFDSNTQATSTKFIGSGSQNIAFNSPSNAFVAQTLIDIASDKSNYANEQFYIVVLTTSGGAQPVTRAQLLYTNSANTPNSGGGTNPNGSSDIPPTVGPISSSDEKSNTTSNDSHSATDNTSSTKSSSDIDTLPTSSTEGLNPGGVETSSTGNNVGTTTGSSKDSSTANSILPTLIVVSLFVLTLVIMS</sequence>
<evidence type="ECO:0000256" key="2">
    <source>
        <dbReference type="SAM" id="Phobius"/>
    </source>
</evidence>
<evidence type="ECO:0000256" key="3">
    <source>
        <dbReference type="SAM" id="SignalP"/>
    </source>
</evidence>
<dbReference type="Proteomes" id="UP001344447">
    <property type="component" value="Unassembled WGS sequence"/>
</dbReference>
<gene>
    <name evidence="4" type="ORF">RB653_006227</name>
</gene>
<name>A0AAN7UMB9_9MYCE</name>
<feature type="compositionally biased region" description="Low complexity" evidence="1">
    <location>
        <begin position="219"/>
        <end position="234"/>
    </location>
</feature>
<reference evidence="4 5" key="1">
    <citation type="submission" date="2023-11" db="EMBL/GenBank/DDBJ databases">
        <title>Dfirmibasis_genome.</title>
        <authorList>
            <person name="Edelbroek B."/>
            <person name="Kjellin J."/>
            <person name="Jerlstrom-Hultqvist J."/>
            <person name="Soderbom F."/>
        </authorList>
    </citation>
    <scope>NUCLEOTIDE SEQUENCE [LARGE SCALE GENOMIC DNA]</scope>
    <source>
        <strain evidence="4 5">TNS-C-14</strain>
    </source>
</reference>
<comment type="caution">
    <text evidence="4">The sequence shown here is derived from an EMBL/GenBank/DDBJ whole genome shotgun (WGS) entry which is preliminary data.</text>
</comment>
<keyword evidence="2" id="KW-0812">Transmembrane</keyword>
<proteinExistence type="predicted"/>
<feature type="signal peptide" evidence="3">
    <location>
        <begin position="1"/>
        <end position="25"/>
    </location>
</feature>
<feature type="chain" id="PRO_5042883966" evidence="3">
    <location>
        <begin position="26"/>
        <end position="291"/>
    </location>
</feature>
<accession>A0AAN7UMB9</accession>
<keyword evidence="2" id="KW-1133">Transmembrane helix</keyword>
<dbReference type="AlphaFoldDB" id="A0AAN7UMB9"/>
<evidence type="ECO:0000256" key="1">
    <source>
        <dbReference type="SAM" id="MobiDB-lite"/>
    </source>
</evidence>
<feature type="compositionally biased region" description="Low complexity" evidence="1">
    <location>
        <begin position="250"/>
        <end position="269"/>
    </location>
</feature>
<keyword evidence="2" id="KW-0472">Membrane</keyword>
<evidence type="ECO:0000313" key="4">
    <source>
        <dbReference type="EMBL" id="KAK5584613.1"/>
    </source>
</evidence>
<feature type="transmembrane region" description="Helical" evidence="2">
    <location>
        <begin position="273"/>
        <end position="290"/>
    </location>
</feature>